<reference evidence="2 3" key="1">
    <citation type="submission" date="2018-05" db="EMBL/GenBank/DDBJ databases">
        <title>Brumimicrobium oceani sp. nov., isolated from coastal sediment.</title>
        <authorList>
            <person name="Kou Y."/>
        </authorList>
    </citation>
    <scope>NUCLEOTIDE SEQUENCE [LARGE SCALE GENOMIC DNA]</scope>
    <source>
        <strain evidence="2 3">C305</strain>
    </source>
</reference>
<feature type="domain" description="NAD-dependent epimerase/dehydratase" evidence="1">
    <location>
        <begin position="2"/>
        <end position="232"/>
    </location>
</feature>
<protein>
    <recommendedName>
        <fullName evidence="1">NAD-dependent epimerase/dehydratase domain-containing protein</fullName>
    </recommendedName>
</protein>
<dbReference type="InterPro" id="IPR036291">
    <property type="entry name" value="NAD(P)-bd_dom_sf"/>
</dbReference>
<dbReference type="Gene3D" id="3.40.50.720">
    <property type="entry name" value="NAD(P)-binding Rossmann-like Domain"/>
    <property type="match status" value="1"/>
</dbReference>
<dbReference type="EMBL" id="QFRJ01000011">
    <property type="protein sequence ID" value="PWH84739.1"/>
    <property type="molecule type" value="Genomic_DNA"/>
</dbReference>
<sequence>MVFVTGGTGLLGSHLLVELSQQHDEITAIYRNKSKINTVKKCFEYYLKENAEEYFKKVNWVECDVLDIPRLEEVIQGHKIIYHCAAIVSFSKRDFNQMMSINRFGTANMVNLALEYDVDKFCFVSSTAAVGNKDIPAEIEVDENGKWILTDETSGYSVTKYSAEKEVWRGIEEGLNAVIVNPSVIFGPGDWEESSMKIFKTIKKGLKYYSPGANSFVDARDVAKIMVVLMNREIFNERYLCIGVNTTFKHLFDLIAKELKQKAPNKKVNPLLMGITWRLSVLWAIITFSKPLITKSAARNAFNTIKYSNRKIKEEIGYDFYPIEDTVKNAVRGRLR</sequence>
<dbReference type="Proteomes" id="UP000245370">
    <property type="component" value="Unassembled WGS sequence"/>
</dbReference>
<dbReference type="SUPFAM" id="SSF51735">
    <property type="entry name" value="NAD(P)-binding Rossmann-fold domains"/>
    <property type="match status" value="1"/>
</dbReference>
<gene>
    <name evidence="2" type="ORF">DIT68_12475</name>
</gene>
<accession>A0A2U2XAB1</accession>
<comment type="caution">
    <text evidence="2">The sequence shown here is derived from an EMBL/GenBank/DDBJ whole genome shotgun (WGS) entry which is preliminary data.</text>
</comment>
<proteinExistence type="predicted"/>
<dbReference type="PANTHER" id="PTHR48079">
    <property type="entry name" value="PROTEIN YEEZ"/>
    <property type="match status" value="1"/>
</dbReference>
<keyword evidence="3" id="KW-1185">Reference proteome</keyword>
<dbReference type="InterPro" id="IPR051783">
    <property type="entry name" value="NAD(P)-dependent_oxidoreduct"/>
</dbReference>
<dbReference type="PANTHER" id="PTHR48079:SF6">
    <property type="entry name" value="NAD(P)-BINDING DOMAIN-CONTAINING PROTEIN-RELATED"/>
    <property type="match status" value="1"/>
</dbReference>
<dbReference type="AlphaFoldDB" id="A0A2U2XAB1"/>
<dbReference type="GO" id="GO:0004029">
    <property type="term" value="F:aldehyde dehydrogenase (NAD+) activity"/>
    <property type="evidence" value="ECO:0007669"/>
    <property type="project" value="TreeGrafter"/>
</dbReference>
<evidence type="ECO:0000259" key="1">
    <source>
        <dbReference type="Pfam" id="PF01370"/>
    </source>
</evidence>
<dbReference type="RefSeq" id="WP_109360146.1">
    <property type="nucleotide sequence ID" value="NZ_QFRJ01000011.1"/>
</dbReference>
<name>A0A2U2XAB1_9FLAO</name>
<evidence type="ECO:0000313" key="2">
    <source>
        <dbReference type="EMBL" id="PWH84739.1"/>
    </source>
</evidence>
<dbReference type="OrthoDB" id="596910at2"/>
<dbReference type="InterPro" id="IPR001509">
    <property type="entry name" value="Epimerase_deHydtase"/>
</dbReference>
<reference evidence="2 3" key="2">
    <citation type="submission" date="2018-05" db="EMBL/GenBank/DDBJ databases">
        <authorList>
            <person name="Lanie J.A."/>
            <person name="Ng W.-L."/>
            <person name="Kazmierczak K.M."/>
            <person name="Andrzejewski T.M."/>
            <person name="Davidsen T.M."/>
            <person name="Wayne K.J."/>
            <person name="Tettelin H."/>
            <person name="Glass J.I."/>
            <person name="Rusch D."/>
            <person name="Podicherti R."/>
            <person name="Tsui H.-C.T."/>
            <person name="Winkler M.E."/>
        </authorList>
    </citation>
    <scope>NUCLEOTIDE SEQUENCE [LARGE SCALE GENOMIC DNA]</scope>
    <source>
        <strain evidence="2 3">C305</strain>
    </source>
</reference>
<dbReference type="GO" id="GO:0005737">
    <property type="term" value="C:cytoplasm"/>
    <property type="evidence" value="ECO:0007669"/>
    <property type="project" value="TreeGrafter"/>
</dbReference>
<organism evidence="2 3">
    <name type="scientific">Brumimicrobium oceani</name>
    <dbReference type="NCBI Taxonomy" id="2100725"/>
    <lineage>
        <taxon>Bacteria</taxon>
        <taxon>Pseudomonadati</taxon>
        <taxon>Bacteroidota</taxon>
        <taxon>Flavobacteriia</taxon>
        <taxon>Flavobacteriales</taxon>
        <taxon>Crocinitomicaceae</taxon>
        <taxon>Brumimicrobium</taxon>
    </lineage>
</organism>
<evidence type="ECO:0000313" key="3">
    <source>
        <dbReference type="Proteomes" id="UP000245370"/>
    </source>
</evidence>
<dbReference type="Pfam" id="PF01370">
    <property type="entry name" value="Epimerase"/>
    <property type="match status" value="1"/>
</dbReference>